<dbReference type="InterPro" id="IPR050678">
    <property type="entry name" value="DNA_Partitioning_ATPase"/>
</dbReference>
<dbReference type="AlphaFoldDB" id="A0A132P230"/>
<gene>
    <name evidence="2" type="ORF">AWT83_17580</name>
</gene>
<dbReference type="SUPFAM" id="SSF52540">
    <property type="entry name" value="P-loop containing nucleoside triphosphate hydrolases"/>
    <property type="match status" value="1"/>
</dbReference>
<evidence type="ECO:0000259" key="1">
    <source>
        <dbReference type="Pfam" id="PF13614"/>
    </source>
</evidence>
<feature type="domain" description="AAA" evidence="1">
    <location>
        <begin position="8"/>
        <end position="186"/>
    </location>
</feature>
<dbReference type="InterPro" id="IPR027417">
    <property type="entry name" value="P-loop_NTPase"/>
</dbReference>
<evidence type="ECO:0000313" key="2">
    <source>
        <dbReference type="EMBL" id="KWX16032.1"/>
    </source>
</evidence>
<dbReference type="Gene3D" id="3.40.50.300">
    <property type="entry name" value="P-loop containing nucleotide triphosphate hydrolases"/>
    <property type="match status" value="1"/>
</dbReference>
<reference evidence="2 3" key="1">
    <citation type="submission" date="2016-01" db="EMBL/GenBank/DDBJ databases">
        <title>Molecular Mechanisms for transfer of large genomic segments between Enterococcus faecium strains.</title>
        <authorList>
            <person name="Garcia-Solache M.A."/>
            <person name="Lebreton F."/>
            <person name="Mclaughlin R.E."/>
            <person name="Whiteaker J.D."/>
            <person name="Gilmore M.S."/>
            <person name="Rice L.B."/>
        </authorList>
    </citation>
    <scope>NUCLEOTIDE SEQUENCE [LARGE SCALE GENOMIC DNA]</scope>
    <source>
        <strain evidence="2 3">D344RRF x C68</strain>
    </source>
</reference>
<dbReference type="InterPro" id="IPR025669">
    <property type="entry name" value="AAA_dom"/>
</dbReference>
<organism evidence="2 3">
    <name type="scientific">Enterococcus faecium</name>
    <name type="common">Streptococcus faecium</name>
    <dbReference type="NCBI Taxonomy" id="1352"/>
    <lineage>
        <taxon>Bacteria</taxon>
        <taxon>Bacillati</taxon>
        <taxon>Bacillota</taxon>
        <taxon>Bacilli</taxon>
        <taxon>Lactobacillales</taxon>
        <taxon>Enterococcaceae</taxon>
        <taxon>Enterococcus</taxon>
    </lineage>
</organism>
<evidence type="ECO:0000313" key="3">
    <source>
        <dbReference type="Proteomes" id="UP000070452"/>
    </source>
</evidence>
<accession>A0A132P230</accession>
<sequence length="272" mass="31062">MDNFQGTTFTVGNFKGGVGKTKIVSMLAYDNAMIRNRKTLIIDLDPQANLTQVIARTFGITDINTTITNGVANGELASSIIKVNENLDLLACDTSFRSFSAFANKHENELDQVTVLKKLLLPIKNNYQEIFIDVPPTISEFSDNAMAASDYSIISFQTAEESLEGVNKYVNYQKFMVDRYDLDLQIIDIVPCMVEPNDDFDEEILEEAIEKYGTVVSKNLIHYQKRLRRYSKIGIHLRKYKNGNFDQWDYKAHQVFINILAELDARQEFLNK</sequence>
<dbReference type="EMBL" id="LRHK01000010">
    <property type="protein sequence ID" value="KWX16032.1"/>
    <property type="molecule type" value="Genomic_DNA"/>
</dbReference>
<protein>
    <submittedName>
        <fullName evidence="2">Cobyrinic acid a,c-diamide synthase</fullName>
    </submittedName>
</protein>
<dbReference type="RefSeq" id="WP_002318113.1">
    <property type="nucleotide sequence ID" value="NZ_JAWPCF010000026.1"/>
</dbReference>
<name>A0A132P230_ENTFC</name>
<dbReference type="CDD" id="cd02042">
    <property type="entry name" value="ParAB_family"/>
    <property type="match status" value="1"/>
</dbReference>
<dbReference type="PANTHER" id="PTHR13696:SF99">
    <property type="entry name" value="COBYRINIC ACID AC-DIAMIDE SYNTHASE"/>
    <property type="match status" value="1"/>
</dbReference>
<dbReference type="Pfam" id="PF13614">
    <property type="entry name" value="AAA_31"/>
    <property type="match status" value="1"/>
</dbReference>
<comment type="caution">
    <text evidence="2">The sequence shown here is derived from an EMBL/GenBank/DDBJ whole genome shotgun (WGS) entry which is preliminary data.</text>
</comment>
<dbReference type="Proteomes" id="UP000070452">
    <property type="component" value="Unassembled WGS sequence"/>
</dbReference>
<dbReference type="PANTHER" id="PTHR13696">
    <property type="entry name" value="P-LOOP CONTAINING NUCLEOSIDE TRIPHOSPHATE HYDROLASE"/>
    <property type="match status" value="1"/>
</dbReference>
<proteinExistence type="predicted"/>